<feature type="compositionally biased region" description="Basic and acidic residues" evidence="1">
    <location>
        <begin position="163"/>
        <end position="195"/>
    </location>
</feature>
<dbReference type="EMBL" id="KZ995854">
    <property type="protein sequence ID" value="RKO89848.1"/>
    <property type="molecule type" value="Genomic_DNA"/>
</dbReference>
<sequence length="218" mass="24750">MSTLHFPPATPWPPRRFLSNQTKLAHKSSSFLQKGSHGKEGKEVKKGICGKRIFDFSLGRSVWCRSGGTILLSGLLMGWIHPFAAHSYTRDVPFWALPHYLQHHLANFQLDGAFLNQDCQASEWGNRDRGPGVAATVLGRSRESYYRTYVVGAMKIRSSQTELRQESLTRGTTGHDWRVETPRREHESKAEEGKRKVQAMYLFEDGPINSKKPREQPG</sequence>
<gene>
    <name evidence="2" type="ORF">BDK51DRAFT_28184</name>
</gene>
<evidence type="ECO:0000313" key="2">
    <source>
        <dbReference type="EMBL" id="RKO89848.1"/>
    </source>
</evidence>
<feature type="region of interest" description="Disordered" evidence="1">
    <location>
        <begin position="162"/>
        <end position="196"/>
    </location>
</feature>
<dbReference type="Proteomes" id="UP000269721">
    <property type="component" value="Unassembled WGS sequence"/>
</dbReference>
<organism evidence="2 3">
    <name type="scientific">Blyttiomyces helicus</name>
    <dbReference type="NCBI Taxonomy" id="388810"/>
    <lineage>
        <taxon>Eukaryota</taxon>
        <taxon>Fungi</taxon>
        <taxon>Fungi incertae sedis</taxon>
        <taxon>Chytridiomycota</taxon>
        <taxon>Chytridiomycota incertae sedis</taxon>
        <taxon>Chytridiomycetes</taxon>
        <taxon>Chytridiomycetes incertae sedis</taxon>
        <taxon>Blyttiomyces</taxon>
    </lineage>
</organism>
<proteinExistence type="predicted"/>
<protein>
    <submittedName>
        <fullName evidence="2">Uncharacterized protein</fullName>
    </submittedName>
</protein>
<keyword evidence="3" id="KW-1185">Reference proteome</keyword>
<name>A0A4P9WEY1_9FUNG</name>
<accession>A0A4P9WEY1</accession>
<evidence type="ECO:0000256" key="1">
    <source>
        <dbReference type="SAM" id="MobiDB-lite"/>
    </source>
</evidence>
<evidence type="ECO:0000313" key="3">
    <source>
        <dbReference type="Proteomes" id="UP000269721"/>
    </source>
</evidence>
<dbReference type="AlphaFoldDB" id="A0A4P9WEY1"/>
<reference evidence="3" key="1">
    <citation type="journal article" date="2018" name="Nat. Microbiol.">
        <title>Leveraging single-cell genomics to expand the fungal tree of life.</title>
        <authorList>
            <person name="Ahrendt S.R."/>
            <person name="Quandt C.A."/>
            <person name="Ciobanu D."/>
            <person name="Clum A."/>
            <person name="Salamov A."/>
            <person name="Andreopoulos B."/>
            <person name="Cheng J.F."/>
            <person name="Woyke T."/>
            <person name="Pelin A."/>
            <person name="Henrissat B."/>
            <person name="Reynolds N.K."/>
            <person name="Benny G.L."/>
            <person name="Smith M.E."/>
            <person name="James T.Y."/>
            <person name="Grigoriev I.V."/>
        </authorList>
    </citation>
    <scope>NUCLEOTIDE SEQUENCE [LARGE SCALE GENOMIC DNA]</scope>
</reference>